<gene>
    <name evidence="1" type="ORF">OH76DRAFT_1323056</name>
</gene>
<reference evidence="1 2" key="1">
    <citation type="journal article" date="2018" name="Biotechnol. Biofuels">
        <title>Integrative visual omics of the white-rot fungus Polyporus brumalis exposes the biotechnological potential of its oxidative enzymes for delignifying raw plant biomass.</title>
        <authorList>
            <person name="Miyauchi S."/>
            <person name="Rancon A."/>
            <person name="Drula E."/>
            <person name="Hage H."/>
            <person name="Chaduli D."/>
            <person name="Favel A."/>
            <person name="Grisel S."/>
            <person name="Henrissat B."/>
            <person name="Herpoel-Gimbert I."/>
            <person name="Ruiz-Duenas F.J."/>
            <person name="Chevret D."/>
            <person name="Hainaut M."/>
            <person name="Lin J."/>
            <person name="Wang M."/>
            <person name="Pangilinan J."/>
            <person name="Lipzen A."/>
            <person name="Lesage-Meessen L."/>
            <person name="Navarro D."/>
            <person name="Riley R."/>
            <person name="Grigoriev I.V."/>
            <person name="Zhou S."/>
            <person name="Raouche S."/>
            <person name="Rosso M.N."/>
        </authorList>
    </citation>
    <scope>NUCLEOTIDE SEQUENCE [LARGE SCALE GENOMIC DNA]</scope>
    <source>
        <strain evidence="1 2">BRFM 1820</strain>
    </source>
</reference>
<dbReference type="OrthoDB" id="2753605at2759"/>
<dbReference type="AlphaFoldDB" id="A0A371DJT7"/>
<dbReference type="Proteomes" id="UP000256964">
    <property type="component" value="Unassembled WGS sequence"/>
</dbReference>
<keyword evidence="2" id="KW-1185">Reference proteome</keyword>
<protein>
    <submittedName>
        <fullName evidence="1">Uncharacterized protein</fullName>
    </submittedName>
</protein>
<dbReference type="EMBL" id="KZ857389">
    <property type="protein sequence ID" value="RDX52801.1"/>
    <property type="molecule type" value="Genomic_DNA"/>
</dbReference>
<feature type="non-terminal residue" evidence="1">
    <location>
        <position position="1"/>
    </location>
</feature>
<name>A0A371DJT7_9APHY</name>
<accession>A0A371DJT7</accession>
<feature type="non-terminal residue" evidence="1">
    <location>
        <position position="144"/>
    </location>
</feature>
<proteinExistence type="predicted"/>
<sequence>IMRTFGAIISGSTALRYFLDDDDWSPNDLDIYVANDNWDPLLASLTEADSLGLSLNPPVLLDPRAHPTPKPVDPRTHASAKDWRSVKTLYTATGRKIDVIRSPANNSMTPLRFFWSTLVMNFLTPDACVCGYPSITFQRFGILK</sequence>
<organism evidence="1 2">
    <name type="scientific">Lentinus brumalis</name>
    <dbReference type="NCBI Taxonomy" id="2498619"/>
    <lineage>
        <taxon>Eukaryota</taxon>
        <taxon>Fungi</taxon>
        <taxon>Dikarya</taxon>
        <taxon>Basidiomycota</taxon>
        <taxon>Agaricomycotina</taxon>
        <taxon>Agaricomycetes</taxon>
        <taxon>Polyporales</taxon>
        <taxon>Polyporaceae</taxon>
        <taxon>Lentinus</taxon>
    </lineage>
</organism>
<evidence type="ECO:0000313" key="2">
    <source>
        <dbReference type="Proteomes" id="UP000256964"/>
    </source>
</evidence>
<evidence type="ECO:0000313" key="1">
    <source>
        <dbReference type="EMBL" id="RDX52801.1"/>
    </source>
</evidence>